<dbReference type="PaxDb" id="35128-Thaps1054"/>
<reference evidence="3 4" key="1">
    <citation type="journal article" date="2004" name="Science">
        <title>The genome of the diatom Thalassiosira pseudonana: ecology, evolution, and metabolism.</title>
        <authorList>
            <person name="Armbrust E.V."/>
            <person name="Berges J.A."/>
            <person name="Bowler C."/>
            <person name="Green B.R."/>
            <person name="Martinez D."/>
            <person name="Putnam N.H."/>
            <person name="Zhou S."/>
            <person name="Allen A.E."/>
            <person name="Apt K.E."/>
            <person name="Bechner M."/>
            <person name="Brzezinski M.A."/>
            <person name="Chaal B.K."/>
            <person name="Chiovitti A."/>
            <person name="Davis A.K."/>
            <person name="Demarest M.S."/>
            <person name="Detter J.C."/>
            <person name="Glavina T."/>
            <person name="Goodstein D."/>
            <person name="Hadi M.Z."/>
            <person name="Hellsten U."/>
            <person name="Hildebrand M."/>
            <person name="Jenkins B.D."/>
            <person name="Jurka J."/>
            <person name="Kapitonov V.V."/>
            <person name="Kroger N."/>
            <person name="Lau W.W."/>
            <person name="Lane T.W."/>
            <person name="Larimer F.W."/>
            <person name="Lippmeier J.C."/>
            <person name="Lucas S."/>
            <person name="Medina M."/>
            <person name="Montsant A."/>
            <person name="Obornik M."/>
            <person name="Parker M.S."/>
            <person name="Palenik B."/>
            <person name="Pazour G.J."/>
            <person name="Richardson P.M."/>
            <person name="Rynearson T.A."/>
            <person name="Saito M.A."/>
            <person name="Schwartz D.C."/>
            <person name="Thamatrakoln K."/>
            <person name="Valentin K."/>
            <person name="Vardi A."/>
            <person name="Wilkerson F.P."/>
            <person name="Rokhsar D.S."/>
        </authorList>
    </citation>
    <scope>NUCLEOTIDE SEQUENCE [LARGE SCALE GENOMIC DNA]</scope>
    <source>
        <strain evidence="3 4">CCMP1335</strain>
    </source>
</reference>
<evidence type="ECO:0000313" key="3">
    <source>
        <dbReference type="EMBL" id="EED96254.1"/>
    </source>
</evidence>
<evidence type="ECO:0000256" key="2">
    <source>
        <dbReference type="SAM" id="SignalP"/>
    </source>
</evidence>
<keyword evidence="2" id="KW-0732">Signal</keyword>
<dbReference type="HOGENOM" id="CLU_1457284_0_0_1"/>
<proteinExistence type="predicted"/>
<feature type="chain" id="PRO_5002865897" evidence="2">
    <location>
        <begin position="19"/>
        <end position="186"/>
    </location>
</feature>
<dbReference type="AlphaFoldDB" id="B8BT75"/>
<feature type="region of interest" description="Disordered" evidence="1">
    <location>
        <begin position="92"/>
        <end position="114"/>
    </location>
</feature>
<sequence>MKLSTLTFTTILIMTAQAQMIVAPNRLRALKRQQETQEMTKAEEFVAAAFPDDDEAMSMPLFEFANDFSMSMADDVEPVKCDKRCQKDKINAEKEDQKEAKQFKKKEKQVKKERTNAERKIGEWGATEELHVTLMSMSMSMAFVEDKCNKRCQKDKIKAEEAAKKEKRKGNMRRRARNVRRKNDHY</sequence>
<reference evidence="3 4" key="2">
    <citation type="journal article" date="2008" name="Nature">
        <title>The Phaeodactylum genome reveals the evolutionary history of diatom genomes.</title>
        <authorList>
            <person name="Bowler C."/>
            <person name="Allen A.E."/>
            <person name="Badger J.H."/>
            <person name="Grimwood J."/>
            <person name="Jabbari K."/>
            <person name="Kuo A."/>
            <person name="Maheswari U."/>
            <person name="Martens C."/>
            <person name="Maumus F."/>
            <person name="Otillar R.P."/>
            <person name="Rayko E."/>
            <person name="Salamov A."/>
            <person name="Vandepoele K."/>
            <person name="Beszteri B."/>
            <person name="Gruber A."/>
            <person name="Heijde M."/>
            <person name="Katinka M."/>
            <person name="Mock T."/>
            <person name="Valentin K."/>
            <person name="Verret F."/>
            <person name="Berges J.A."/>
            <person name="Brownlee C."/>
            <person name="Cadoret J.P."/>
            <person name="Chiovitti A."/>
            <person name="Choi C.J."/>
            <person name="Coesel S."/>
            <person name="De Martino A."/>
            <person name="Detter J.C."/>
            <person name="Durkin C."/>
            <person name="Falciatore A."/>
            <person name="Fournet J."/>
            <person name="Haruta M."/>
            <person name="Huysman M.J."/>
            <person name="Jenkins B.D."/>
            <person name="Jiroutova K."/>
            <person name="Jorgensen R.E."/>
            <person name="Joubert Y."/>
            <person name="Kaplan A."/>
            <person name="Kroger N."/>
            <person name="Kroth P.G."/>
            <person name="La Roche J."/>
            <person name="Lindquist E."/>
            <person name="Lommer M."/>
            <person name="Martin-Jezequel V."/>
            <person name="Lopez P.J."/>
            <person name="Lucas S."/>
            <person name="Mangogna M."/>
            <person name="McGinnis K."/>
            <person name="Medlin L.K."/>
            <person name="Montsant A."/>
            <person name="Oudot-Le Secq M.P."/>
            <person name="Napoli C."/>
            <person name="Obornik M."/>
            <person name="Parker M.S."/>
            <person name="Petit J.L."/>
            <person name="Porcel B.M."/>
            <person name="Poulsen N."/>
            <person name="Robison M."/>
            <person name="Rychlewski L."/>
            <person name="Rynearson T.A."/>
            <person name="Schmutz J."/>
            <person name="Shapiro H."/>
            <person name="Siaut M."/>
            <person name="Stanley M."/>
            <person name="Sussman M.R."/>
            <person name="Taylor A.R."/>
            <person name="Vardi A."/>
            <person name="von Dassow P."/>
            <person name="Vyverman W."/>
            <person name="Willis A."/>
            <person name="Wyrwicz L.S."/>
            <person name="Rokhsar D.S."/>
            <person name="Weissenbach J."/>
            <person name="Armbrust E.V."/>
            <person name="Green B.R."/>
            <person name="Van de Peer Y."/>
            <person name="Grigoriev I.V."/>
        </authorList>
    </citation>
    <scope>NUCLEOTIDE SEQUENCE [LARGE SCALE GENOMIC DNA]</scope>
    <source>
        <strain evidence="3 4">CCMP1335</strain>
    </source>
</reference>
<evidence type="ECO:0000313" key="4">
    <source>
        <dbReference type="Proteomes" id="UP000001449"/>
    </source>
</evidence>
<feature type="compositionally biased region" description="Basic residues" evidence="1">
    <location>
        <begin position="165"/>
        <end position="186"/>
    </location>
</feature>
<organism evidence="3 4">
    <name type="scientific">Thalassiosira pseudonana</name>
    <name type="common">Marine diatom</name>
    <name type="synonym">Cyclotella nana</name>
    <dbReference type="NCBI Taxonomy" id="35128"/>
    <lineage>
        <taxon>Eukaryota</taxon>
        <taxon>Sar</taxon>
        <taxon>Stramenopiles</taxon>
        <taxon>Ochrophyta</taxon>
        <taxon>Bacillariophyta</taxon>
        <taxon>Coscinodiscophyceae</taxon>
        <taxon>Thalassiosirophycidae</taxon>
        <taxon>Thalassiosirales</taxon>
        <taxon>Thalassiosiraceae</taxon>
        <taxon>Thalassiosira</taxon>
    </lineage>
</organism>
<protein>
    <submittedName>
        <fullName evidence="3">Uncharacterized protein</fullName>
    </submittedName>
</protein>
<dbReference type="RefSeq" id="XP_002286613.1">
    <property type="nucleotide sequence ID" value="XM_002286577.1"/>
</dbReference>
<dbReference type="KEGG" id="tps:THAPSDRAFT_1054"/>
<name>B8BT75_THAPS</name>
<accession>B8BT75</accession>
<dbReference type="GeneID" id="7451498"/>
<evidence type="ECO:0000256" key="1">
    <source>
        <dbReference type="SAM" id="MobiDB-lite"/>
    </source>
</evidence>
<dbReference type="InParanoid" id="B8BT75"/>
<gene>
    <name evidence="3" type="ORF">THAPSDRAFT_1054</name>
</gene>
<feature type="compositionally biased region" description="Basic and acidic residues" evidence="1">
    <location>
        <begin position="92"/>
        <end position="102"/>
    </location>
</feature>
<feature type="region of interest" description="Disordered" evidence="1">
    <location>
        <begin position="159"/>
        <end position="186"/>
    </location>
</feature>
<keyword evidence="4" id="KW-1185">Reference proteome</keyword>
<dbReference type="Proteomes" id="UP000001449">
    <property type="component" value="Chromosome 1"/>
</dbReference>
<feature type="signal peptide" evidence="2">
    <location>
        <begin position="1"/>
        <end position="18"/>
    </location>
</feature>
<dbReference type="EMBL" id="CM000638">
    <property type="protein sequence ID" value="EED96254.1"/>
    <property type="molecule type" value="Genomic_DNA"/>
</dbReference>